<sequence>NQNFQIAGFLSAILIYSQDFIDNQEYGLRLEDINLGGYHLFLKTKNNLIFAYIVDKDNTTKNIKRYMQLIMEEFIYAYPSHIKNFKGDLTPFHKFEKVIDQYFEI</sequence>
<feature type="non-terminal residue" evidence="1">
    <location>
        <position position="1"/>
    </location>
</feature>
<evidence type="ECO:0008006" key="2">
    <source>
        <dbReference type="Google" id="ProtNLM"/>
    </source>
</evidence>
<evidence type="ECO:0000313" key="1">
    <source>
        <dbReference type="EMBL" id="KKN35849.1"/>
    </source>
</evidence>
<comment type="caution">
    <text evidence="1">The sequence shown here is derived from an EMBL/GenBank/DDBJ whole genome shotgun (WGS) entry which is preliminary data.</text>
</comment>
<name>A0A0F9Q059_9ZZZZ</name>
<reference evidence="1" key="1">
    <citation type="journal article" date="2015" name="Nature">
        <title>Complex archaea that bridge the gap between prokaryotes and eukaryotes.</title>
        <authorList>
            <person name="Spang A."/>
            <person name="Saw J.H."/>
            <person name="Jorgensen S.L."/>
            <person name="Zaremba-Niedzwiedzka K."/>
            <person name="Martijn J."/>
            <person name="Lind A.E."/>
            <person name="van Eijk R."/>
            <person name="Schleper C."/>
            <person name="Guy L."/>
            <person name="Ettema T.J."/>
        </authorList>
    </citation>
    <scope>NUCLEOTIDE SEQUENCE</scope>
</reference>
<gene>
    <name evidence="1" type="ORF">LCGC14_0779380</name>
</gene>
<accession>A0A0F9Q059</accession>
<dbReference type="EMBL" id="LAZR01002006">
    <property type="protein sequence ID" value="KKN35849.1"/>
    <property type="molecule type" value="Genomic_DNA"/>
</dbReference>
<protein>
    <recommendedName>
        <fullName evidence="2">FUZ/MON1/HPS1 first Longin domain-containing protein</fullName>
    </recommendedName>
</protein>
<organism evidence="1">
    <name type="scientific">marine sediment metagenome</name>
    <dbReference type="NCBI Taxonomy" id="412755"/>
    <lineage>
        <taxon>unclassified sequences</taxon>
        <taxon>metagenomes</taxon>
        <taxon>ecological metagenomes</taxon>
    </lineage>
</organism>
<dbReference type="AlphaFoldDB" id="A0A0F9Q059"/>
<proteinExistence type="predicted"/>